<protein>
    <submittedName>
        <fullName evidence="3">Aldehyde reductase</fullName>
    </submittedName>
</protein>
<dbReference type="SUPFAM" id="SSF51430">
    <property type="entry name" value="NAD(P)-linked oxidoreductase"/>
    <property type="match status" value="1"/>
</dbReference>
<dbReference type="InterPro" id="IPR036812">
    <property type="entry name" value="NAD(P)_OxRdtase_dom_sf"/>
</dbReference>
<dbReference type="Proteomes" id="UP000800235">
    <property type="component" value="Unassembled WGS sequence"/>
</dbReference>
<dbReference type="GO" id="GO:0016491">
    <property type="term" value="F:oxidoreductase activity"/>
    <property type="evidence" value="ECO:0007669"/>
    <property type="project" value="UniProtKB-KW"/>
</dbReference>
<name>A0A9P4U1K6_9PEZI</name>
<evidence type="ECO:0000313" key="4">
    <source>
        <dbReference type="Proteomes" id="UP000800235"/>
    </source>
</evidence>
<dbReference type="InterPro" id="IPR023210">
    <property type="entry name" value="NADP_OxRdtase_dom"/>
</dbReference>
<accession>A0A9P4U1K6</accession>
<sequence>MLRNEIFRIKINFGGGVCFELQGFGTGGFNPGNPFGDVDAIKEVLKVLKDHGVKNLDTAQLYGESERFLGEVHAGDEFIIDTKSQGGFDGGNALKPEVLSLKAHESIKKLGVKKVDIFYIHAPDASLKPETWLPTINDLYKEGLLERFGLSNFLPEDVEEVYKLAKEKGFVLPTVYQGNYSPVARLQDDTLFPVLRKLKIAFYAYSPLAGGFLTKTKQSIEEGAGRFNNDAIGGMYNKIYHSPLKSEQGDALIFGASRLEQLEQTITGLQRGPLKDETAMAIDGIWEKIKHVAPLDNFNSFTKVT</sequence>
<reference evidence="3" key="1">
    <citation type="journal article" date="2020" name="Stud. Mycol.">
        <title>101 Dothideomycetes genomes: a test case for predicting lifestyles and emergence of pathogens.</title>
        <authorList>
            <person name="Haridas S."/>
            <person name="Albert R."/>
            <person name="Binder M."/>
            <person name="Bloem J."/>
            <person name="Labutti K."/>
            <person name="Salamov A."/>
            <person name="Andreopoulos B."/>
            <person name="Baker S."/>
            <person name="Barry K."/>
            <person name="Bills G."/>
            <person name="Bluhm B."/>
            <person name="Cannon C."/>
            <person name="Castanera R."/>
            <person name="Culley D."/>
            <person name="Daum C."/>
            <person name="Ezra D."/>
            <person name="Gonzalez J."/>
            <person name="Henrissat B."/>
            <person name="Kuo A."/>
            <person name="Liang C."/>
            <person name="Lipzen A."/>
            <person name="Lutzoni F."/>
            <person name="Magnuson J."/>
            <person name="Mondo S."/>
            <person name="Nolan M."/>
            <person name="Ohm R."/>
            <person name="Pangilinan J."/>
            <person name="Park H.-J."/>
            <person name="Ramirez L."/>
            <person name="Alfaro M."/>
            <person name="Sun H."/>
            <person name="Tritt A."/>
            <person name="Yoshinaga Y."/>
            <person name="Zwiers L.-H."/>
            <person name="Turgeon B."/>
            <person name="Goodwin S."/>
            <person name="Spatafora J."/>
            <person name="Crous P."/>
            <person name="Grigoriev I."/>
        </authorList>
    </citation>
    <scope>NUCLEOTIDE SEQUENCE</scope>
    <source>
        <strain evidence="3">CBS 130266</strain>
    </source>
</reference>
<gene>
    <name evidence="3" type="ORF">EJ08DRAFT_704876</name>
</gene>
<dbReference type="PANTHER" id="PTHR43364:SF4">
    <property type="entry name" value="NAD(P)-LINKED OXIDOREDUCTASE SUPERFAMILY PROTEIN"/>
    <property type="match status" value="1"/>
</dbReference>
<dbReference type="PRINTS" id="PR00069">
    <property type="entry name" value="ALDKETRDTASE"/>
</dbReference>
<dbReference type="Pfam" id="PF00248">
    <property type="entry name" value="Aldo_ket_red"/>
    <property type="match status" value="1"/>
</dbReference>
<dbReference type="Gene3D" id="3.20.20.100">
    <property type="entry name" value="NADP-dependent oxidoreductase domain"/>
    <property type="match status" value="1"/>
</dbReference>
<organism evidence="3 4">
    <name type="scientific">Tothia fuscella</name>
    <dbReference type="NCBI Taxonomy" id="1048955"/>
    <lineage>
        <taxon>Eukaryota</taxon>
        <taxon>Fungi</taxon>
        <taxon>Dikarya</taxon>
        <taxon>Ascomycota</taxon>
        <taxon>Pezizomycotina</taxon>
        <taxon>Dothideomycetes</taxon>
        <taxon>Pleosporomycetidae</taxon>
        <taxon>Venturiales</taxon>
        <taxon>Cylindrosympodiaceae</taxon>
        <taxon>Tothia</taxon>
    </lineage>
</organism>
<proteinExistence type="predicted"/>
<dbReference type="AlphaFoldDB" id="A0A9P4U1K6"/>
<dbReference type="PANTHER" id="PTHR43364">
    <property type="entry name" value="NADH-SPECIFIC METHYLGLYOXAL REDUCTASE-RELATED"/>
    <property type="match status" value="1"/>
</dbReference>
<keyword evidence="1" id="KW-0560">Oxidoreductase</keyword>
<evidence type="ECO:0000259" key="2">
    <source>
        <dbReference type="Pfam" id="PF00248"/>
    </source>
</evidence>
<feature type="domain" description="NADP-dependent oxidoreductase" evidence="2">
    <location>
        <begin position="23"/>
        <end position="221"/>
    </location>
</feature>
<evidence type="ECO:0000256" key="1">
    <source>
        <dbReference type="ARBA" id="ARBA00023002"/>
    </source>
</evidence>
<dbReference type="OrthoDB" id="48988at2759"/>
<keyword evidence="4" id="KW-1185">Reference proteome</keyword>
<dbReference type="EMBL" id="MU007018">
    <property type="protein sequence ID" value="KAF2433940.1"/>
    <property type="molecule type" value="Genomic_DNA"/>
</dbReference>
<dbReference type="InterPro" id="IPR050523">
    <property type="entry name" value="AKR_Detox_Biosynth"/>
</dbReference>
<comment type="caution">
    <text evidence="3">The sequence shown here is derived from an EMBL/GenBank/DDBJ whole genome shotgun (WGS) entry which is preliminary data.</text>
</comment>
<dbReference type="InterPro" id="IPR020471">
    <property type="entry name" value="AKR"/>
</dbReference>
<evidence type="ECO:0000313" key="3">
    <source>
        <dbReference type="EMBL" id="KAF2433940.1"/>
    </source>
</evidence>